<dbReference type="Proteomes" id="UP000720595">
    <property type="component" value="Unassembled WGS sequence"/>
</dbReference>
<evidence type="ECO:0000256" key="1">
    <source>
        <dbReference type="ARBA" id="ARBA00022723"/>
    </source>
</evidence>
<evidence type="ECO:0000259" key="4">
    <source>
        <dbReference type="PROSITE" id="PS51677"/>
    </source>
</evidence>
<name>A0ABS2MIQ4_9FIRM</name>
<feature type="domain" description="NodB homology" evidence="4">
    <location>
        <begin position="143"/>
        <end position="344"/>
    </location>
</feature>
<proteinExistence type="predicted"/>
<dbReference type="InterPro" id="IPR002509">
    <property type="entry name" value="NODB_dom"/>
</dbReference>
<dbReference type="PROSITE" id="PS51677">
    <property type="entry name" value="NODB"/>
    <property type="match status" value="1"/>
</dbReference>
<sequence length="347" mass="40330">MTQTNYDAKAYANKNSNYDKRKKLRRQKARRRKRIRQIISISIFALILIFIFSKIFSAIKKPKDEISPALMWYYANEIDKDRPRKYYYDPEYISNVALDPLLRMEDEFIVKGSNHLKKVDKFAYDAKEIRQYIKKNNYKDDKKIVFLTFDDGPNNTITPQVLDILKKEDARATFFLVGKSIGDKTASQVRQILRNGNAIATHSFSHDYEYLYPGRVVSPERVYEEIAKTNDRLKNILGPDFHSSVFRYPGGEMSWQNTDASNALLESKDIHWIDWNSLVGDAEKKSVRPTSVEGFVSYLDKSLNENKNTKIAVVLAHDAINKQLTADSLTSVIKYFRDRGYEFGILK</sequence>
<dbReference type="InterPro" id="IPR050248">
    <property type="entry name" value="Polysacc_deacetylase_ArnD"/>
</dbReference>
<dbReference type="PANTHER" id="PTHR10587:SF133">
    <property type="entry name" value="CHITIN DEACETYLASE 1-RELATED"/>
    <property type="match status" value="1"/>
</dbReference>
<dbReference type="SUPFAM" id="SSF88713">
    <property type="entry name" value="Glycoside hydrolase/deacetylase"/>
    <property type="match status" value="1"/>
</dbReference>
<reference evidence="5 6" key="1">
    <citation type="submission" date="2021-01" db="EMBL/GenBank/DDBJ databases">
        <title>Genomic Encyclopedia of Type Strains, Phase IV (KMG-IV): sequencing the most valuable type-strain genomes for metagenomic binning, comparative biology and taxonomic classification.</title>
        <authorList>
            <person name="Goeker M."/>
        </authorList>
    </citation>
    <scope>NUCLEOTIDE SEQUENCE [LARGE SCALE GENOMIC DNA]</scope>
    <source>
        <strain evidence="5 6">DSM 21461</strain>
    </source>
</reference>
<evidence type="ECO:0000313" key="5">
    <source>
        <dbReference type="EMBL" id="MBM7549904.1"/>
    </source>
</evidence>
<protein>
    <submittedName>
        <fullName evidence="5">Peptidoglycan/xylan/chitin deacetylase (PgdA/CDA1 family)</fullName>
    </submittedName>
</protein>
<dbReference type="RefSeq" id="WP_205051518.1">
    <property type="nucleotide sequence ID" value="NZ_JAFBDH010000002.1"/>
</dbReference>
<evidence type="ECO:0000313" key="6">
    <source>
        <dbReference type="Proteomes" id="UP000720595"/>
    </source>
</evidence>
<dbReference type="Pfam" id="PF01522">
    <property type="entry name" value="Polysacc_deac_1"/>
    <property type="match status" value="1"/>
</dbReference>
<accession>A0ABS2MIQ4</accession>
<comment type="caution">
    <text evidence="5">The sequence shown here is derived from an EMBL/GenBank/DDBJ whole genome shotgun (WGS) entry which is preliminary data.</text>
</comment>
<organism evidence="5 6">
    <name type="scientific">Peptoniphilus gorbachii</name>
    <dbReference type="NCBI Taxonomy" id="411567"/>
    <lineage>
        <taxon>Bacteria</taxon>
        <taxon>Bacillati</taxon>
        <taxon>Bacillota</taxon>
        <taxon>Tissierellia</taxon>
        <taxon>Tissierellales</taxon>
        <taxon>Peptoniphilaceae</taxon>
        <taxon>Peptoniphilus</taxon>
    </lineage>
</organism>
<keyword evidence="1" id="KW-0479">Metal-binding</keyword>
<keyword evidence="3" id="KW-0472">Membrane</keyword>
<keyword evidence="3" id="KW-0812">Transmembrane</keyword>
<gene>
    <name evidence="5" type="ORF">JOD41_000626</name>
</gene>
<evidence type="ECO:0000256" key="3">
    <source>
        <dbReference type="SAM" id="Phobius"/>
    </source>
</evidence>
<dbReference type="PANTHER" id="PTHR10587">
    <property type="entry name" value="GLYCOSYL TRANSFERASE-RELATED"/>
    <property type="match status" value="1"/>
</dbReference>
<keyword evidence="3" id="KW-1133">Transmembrane helix</keyword>
<dbReference type="Gene3D" id="3.20.20.370">
    <property type="entry name" value="Glycoside hydrolase/deacetylase"/>
    <property type="match status" value="1"/>
</dbReference>
<dbReference type="CDD" id="cd10944">
    <property type="entry name" value="CE4_SmPgdA_like"/>
    <property type="match status" value="1"/>
</dbReference>
<dbReference type="EMBL" id="JAFBDH010000002">
    <property type="protein sequence ID" value="MBM7549904.1"/>
    <property type="molecule type" value="Genomic_DNA"/>
</dbReference>
<evidence type="ECO:0000256" key="2">
    <source>
        <dbReference type="ARBA" id="ARBA00022801"/>
    </source>
</evidence>
<feature type="transmembrane region" description="Helical" evidence="3">
    <location>
        <begin position="35"/>
        <end position="56"/>
    </location>
</feature>
<keyword evidence="2" id="KW-0378">Hydrolase</keyword>
<keyword evidence="6" id="KW-1185">Reference proteome</keyword>
<dbReference type="InterPro" id="IPR011330">
    <property type="entry name" value="Glyco_hydro/deAcase_b/a-brl"/>
</dbReference>